<keyword evidence="3" id="KW-1185">Reference proteome</keyword>
<feature type="transmembrane region" description="Helical" evidence="1">
    <location>
        <begin position="12"/>
        <end position="31"/>
    </location>
</feature>
<keyword evidence="1" id="KW-0472">Membrane</keyword>
<name>A0A078AZ94_STYLE</name>
<evidence type="ECO:0000313" key="2">
    <source>
        <dbReference type="EMBL" id="CDW86527.1"/>
    </source>
</evidence>
<protein>
    <recommendedName>
        <fullName evidence="4">Tetraspanin family protein</fullName>
    </recommendedName>
</protein>
<feature type="transmembrane region" description="Helical" evidence="1">
    <location>
        <begin position="51"/>
        <end position="70"/>
    </location>
</feature>
<dbReference type="EMBL" id="CCKQ01014734">
    <property type="protein sequence ID" value="CDW86527.1"/>
    <property type="molecule type" value="Genomic_DNA"/>
</dbReference>
<keyword evidence="1" id="KW-0812">Transmembrane</keyword>
<dbReference type="InParanoid" id="A0A078AZ94"/>
<evidence type="ECO:0000256" key="1">
    <source>
        <dbReference type="SAM" id="Phobius"/>
    </source>
</evidence>
<dbReference type="AlphaFoldDB" id="A0A078AZ94"/>
<dbReference type="Proteomes" id="UP000039865">
    <property type="component" value="Unassembled WGS sequence"/>
</dbReference>
<proteinExistence type="predicted"/>
<feature type="transmembrane region" description="Helical" evidence="1">
    <location>
        <begin position="220"/>
        <end position="242"/>
    </location>
</feature>
<keyword evidence="1" id="KW-1133">Transmembrane helix</keyword>
<organism evidence="2 3">
    <name type="scientific">Stylonychia lemnae</name>
    <name type="common">Ciliate</name>
    <dbReference type="NCBI Taxonomy" id="5949"/>
    <lineage>
        <taxon>Eukaryota</taxon>
        <taxon>Sar</taxon>
        <taxon>Alveolata</taxon>
        <taxon>Ciliophora</taxon>
        <taxon>Intramacronucleata</taxon>
        <taxon>Spirotrichea</taxon>
        <taxon>Stichotrichia</taxon>
        <taxon>Sporadotrichida</taxon>
        <taxon>Oxytrichidae</taxon>
        <taxon>Stylonychinae</taxon>
        <taxon>Stylonychia</taxon>
    </lineage>
</organism>
<accession>A0A078AZ94</accession>
<evidence type="ECO:0000313" key="3">
    <source>
        <dbReference type="Proteomes" id="UP000039865"/>
    </source>
</evidence>
<reference evidence="2 3" key="1">
    <citation type="submission" date="2014-06" db="EMBL/GenBank/DDBJ databases">
        <authorList>
            <person name="Swart Estienne"/>
        </authorList>
    </citation>
    <scope>NUCLEOTIDE SEQUENCE [LARGE SCALE GENOMIC DNA]</scope>
    <source>
        <strain evidence="2 3">130c</strain>
    </source>
</reference>
<gene>
    <name evidence="2" type="primary">Contig2649.g2840</name>
    <name evidence="2" type="ORF">STYLEM_15622</name>
</gene>
<evidence type="ECO:0008006" key="4">
    <source>
        <dbReference type="Google" id="ProtNLM"/>
    </source>
</evidence>
<sequence length="265" mass="30106">MQIVQKRPKSHMCIRIVLWIVSAIFYCYWGIKIARTDSAYATNYETKIIWVASGFAIYFLIVTAFTFLILKYVKLYEFTKTQISGSESEMHFQFYLHNLIADPDDWSQPQSTLAQKNDELNKMLGIPYRPIYPSASGADNFPQCPGANTYIQLFFDQNLKDTGITVGEGLSYLKAIENDFECADACGESQFYTFSKVSKGPPPKNCTTAIKQTLEKVANVTFWSGIGFGVVSFIGLLFTFYLKCRKKETYFKGNFSGDTSLIQDE</sequence>